<dbReference type="OrthoDB" id="7513525at2759"/>
<proteinExistence type="predicted"/>
<evidence type="ECO:0000313" key="2">
    <source>
        <dbReference type="EMBL" id="CAG4935530.1"/>
    </source>
</evidence>
<reference evidence="2" key="1">
    <citation type="submission" date="2021-04" db="EMBL/GenBank/DDBJ databases">
        <authorList>
            <person name="Tunstrom K."/>
        </authorList>
    </citation>
    <scope>NUCLEOTIDE SEQUENCE</scope>
</reference>
<protein>
    <submittedName>
        <fullName evidence="2">(apollo) hypothetical protein</fullName>
    </submittedName>
</protein>
<feature type="region of interest" description="Disordered" evidence="1">
    <location>
        <begin position="35"/>
        <end position="73"/>
    </location>
</feature>
<dbReference type="AlphaFoldDB" id="A0A8S3W1L0"/>
<feature type="compositionally biased region" description="Polar residues" evidence="1">
    <location>
        <begin position="36"/>
        <end position="45"/>
    </location>
</feature>
<evidence type="ECO:0000313" key="3">
    <source>
        <dbReference type="Proteomes" id="UP000691718"/>
    </source>
</evidence>
<organism evidence="2 3">
    <name type="scientific">Parnassius apollo</name>
    <name type="common">Apollo butterfly</name>
    <name type="synonym">Papilio apollo</name>
    <dbReference type="NCBI Taxonomy" id="110799"/>
    <lineage>
        <taxon>Eukaryota</taxon>
        <taxon>Metazoa</taxon>
        <taxon>Ecdysozoa</taxon>
        <taxon>Arthropoda</taxon>
        <taxon>Hexapoda</taxon>
        <taxon>Insecta</taxon>
        <taxon>Pterygota</taxon>
        <taxon>Neoptera</taxon>
        <taxon>Endopterygota</taxon>
        <taxon>Lepidoptera</taxon>
        <taxon>Glossata</taxon>
        <taxon>Ditrysia</taxon>
        <taxon>Papilionoidea</taxon>
        <taxon>Papilionidae</taxon>
        <taxon>Parnassiinae</taxon>
        <taxon>Parnassini</taxon>
        <taxon>Parnassius</taxon>
        <taxon>Parnassius</taxon>
    </lineage>
</organism>
<dbReference type="EMBL" id="CAJQZP010000058">
    <property type="protein sequence ID" value="CAG4935530.1"/>
    <property type="molecule type" value="Genomic_DNA"/>
</dbReference>
<evidence type="ECO:0000256" key="1">
    <source>
        <dbReference type="SAM" id="MobiDB-lite"/>
    </source>
</evidence>
<accession>A0A8S3W1L0</accession>
<keyword evidence="3" id="KW-1185">Reference proteome</keyword>
<gene>
    <name evidence="2" type="ORF">PAPOLLO_LOCUS1014</name>
</gene>
<feature type="compositionally biased region" description="Low complexity" evidence="1">
    <location>
        <begin position="46"/>
        <end position="56"/>
    </location>
</feature>
<sequence length="219" mass="24278">MPKRSADEKIERNERKIRKLRERDVARHRRIRVISSEYSNNEGQSTTTPEPMLEPELTPEPELTLEPETRAEKPLEPLALEATLTKQNQNGESSEPELDSEFLEALATALLVRPTSVLNEPLQPRWEDNFDAEPPSIPELDATADSIEVFSSEQDSCPSAAVTQILLGGPITSKQHYIQCETPAIKLKTTQMLHELAGAQCAMKNALAEGGQLANAITI</sequence>
<dbReference type="Proteomes" id="UP000691718">
    <property type="component" value="Unassembled WGS sequence"/>
</dbReference>
<comment type="caution">
    <text evidence="2">The sequence shown here is derived from an EMBL/GenBank/DDBJ whole genome shotgun (WGS) entry which is preliminary data.</text>
</comment>
<name>A0A8S3W1L0_PARAO</name>